<protein>
    <recommendedName>
        <fullName evidence="3">Tetratricopeptide repeat protein</fullName>
    </recommendedName>
</protein>
<dbReference type="EMBL" id="JACHJT010000001">
    <property type="protein sequence ID" value="MBB4931286.1"/>
    <property type="molecule type" value="Genomic_DNA"/>
</dbReference>
<sequence length="142" mass="14860">MGQFGSDVLGAGVVDGAQQVEGGAEAGARLVGLAEHAEALRHLGDLAAAAEHAAEAVRTAGQAHLRGQVHRCAGLVLVRVQRSRADEALEPAHLTLERFRGIESGRLHDRGRSVRSALTSRSSTPEIGEFADRADAELNLAV</sequence>
<gene>
    <name evidence="1" type="ORF">F4561_002106</name>
</gene>
<comment type="caution">
    <text evidence="1">The sequence shown here is derived from an EMBL/GenBank/DDBJ whole genome shotgun (WGS) entry which is preliminary data.</text>
</comment>
<dbReference type="AlphaFoldDB" id="A0A7W7RH07"/>
<evidence type="ECO:0000313" key="2">
    <source>
        <dbReference type="Proteomes" id="UP000523007"/>
    </source>
</evidence>
<keyword evidence="2" id="KW-1185">Reference proteome</keyword>
<name>A0A7W7RH07_9ACTN</name>
<dbReference type="RefSeq" id="WP_184577265.1">
    <property type="nucleotide sequence ID" value="NZ_JACHJT010000001.1"/>
</dbReference>
<evidence type="ECO:0008006" key="3">
    <source>
        <dbReference type="Google" id="ProtNLM"/>
    </source>
</evidence>
<evidence type="ECO:0000313" key="1">
    <source>
        <dbReference type="EMBL" id="MBB4931286.1"/>
    </source>
</evidence>
<accession>A0A7W7RH07</accession>
<dbReference type="Proteomes" id="UP000523007">
    <property type="component" value="Unassembled WGS sequence"/>
</dbReference>
<organism evidence="1 2">
    <name type="scientific">Lipingzhangella halophila</name>
    <dbReference type="NCBI Taxonomy" id="1783352"/>
    <lineage>
        <taxon>Bacteria</taxon>
        <taxon>Bacillati</taxon>
        <taxon>Actinomycetota</taxon>
        <taxon>Actinomycetes</taxon>
        <taxon>Streptosporangiales</taxon>
        <taxon>Nocardiopsidaceae</taxon>
        <taxon>Lipingzhangella</taxon>
    </lineage>
</organism>
<reference evidence="1 2" key="1">
    <citation type="submission" date="2020-08" db="EMBL/GenBank/DDBJ databases">
        <title>Sequencing the genomes of 1000 actinobacteria strains.</title>
        <authorList>
            <person name="Klenk H.-P."/>
        </authorList>
    </citation>
    <scope>NUCLEOTIDE SEQUENCE [LARGE SCALE GENOMIC DNA]</scope>
    <source>
        <strain evidence="1 2">DSM 102030</strain>
    </source>
</reference>
<proteinExistence type="predicted"/>